<sequence length="267" mass="30221">MFAVRALRQLTTVSSRTLARPALRSATSRTSIVSWASPRLSSSASRTFSVSSARFSEGSTDVLLSQKLAEELKYEKEAATEPEPEFLTTFKQQDLWKIDDALGNDEVTLTRKFGNEQIRVMFSIADIQTAEEPEFAQEEEDSSDASENIHSYPIRVSISVTKENMKGSINIDTMCQDGGFIVDNISYYGDAHVGTELTAEADWKRRGLYIGPQFDTLDVSVQEEFEKFMQERGINESLATFIPEYSELKEQKEYVRWLDNVKKFVDA</sequence>
<dbReference type="PANTHER" id="PTHR10826">
    <property type="entry name" value="COMPLEMENT COMPONENT 1"/>
    <property type="match status" value="1"/>
</dbReference>
<evidence type="ECO:0000313" key="2">
    <source>
        <dbReference type="Proteomes" id="UP000053989"/>
    </source>
</evidence>
<dbReference type="SUPFAM" id="SSF54529">
    <property type="entry name" value="Mitochondrial glycoprotein MAM33-like"/>
    <property type="match status" value="1"/>
</dbReference>
<dbReference type="Proteomes" id="UP000053989">
    <property type="component" value="Unassembled WGS sequence"/>
</dbReference>
<accession>A0A0C3EDP9</accession>
<evidence type="ECO:0008006" key="3">
    <source>
        <dbReference type="Google" id="ProtNLM"/>
    </source>
</evidence>
<gene>
    <name evidence="1" type="ORF">SCLCIDRAFT_101234</name>
</gene>
<dbReference type="AlphaFoldDB" id="A0A0C3EDP9"/>
<dbReference type="Gene3D" id="3.10.280.10">
    <property type="entry name" value="Mitochondrial glycoprotein"/>
    <property type="match status" value="1"/>
</dbReference>
<name>A0A0C3EDP9_9AGAM</name>
<proteinExistence type="predicted"/>
<dbReference type="FunCoup" id="A0A0C3EDP9">
    <property type="interactions" value="116"/>
</dbReference>
<reference evidence="2" key="2">
    <citation type="submission" date="2015-01" db="EMBL/GenBank/DDBJ databases">
        <title>Evolutionary Origins and Diversification of the Mycorrhizal Mutualists.</title>
        <authorList>
            <consortium name="DOE Joint Genome Institute"/>
            <consortium name="Mycorrhizal Genomics Consortium"/>
            <person name="Kohler A."/>
            <person name="Kuo A."/>
            <person name="Nagy L.G."/>
            <person name="Floudas D."/>
            <person name="Copeland A."/>
            <person name="Barry K.W."/>
            <person name="Cichocki N."/>
            <person name="Veneault-Fourrey C."/>
            <person name="LaButti K."/>
            <person name="Lindquist E.A."/>
            <person name="Lipzen A."/>
            <person name="Lundell T."/>
            <person name="Morin E."/>
            <person name="Murat C."/>
            <person name="Riley R."/>
            <person name="Ohm R."/>
            <person name="Sun H."/>
            <person name="Tunlid A."/>
            <person name="Henrissat B."/>
            <person name="Grigoriev I.V."/>
            <person name="Hibbett D.S."/>
            <person name="Martin F."/>
        </authorList>
    </citation>
    <scope>NUCLEOTIDE SEQUENCE [LARGE SCALE GENOMIC DNA]</scope>
    <source>
        <strain evidence="2">Foug A</strain>
    </source>
</reference>
<dbReference type="InterPro" id="IPR036561">
    <property type="entry name" value="MAM33_sf"/>
</dbReference>
<protein>
    <recommendedName>
        <fullName evidence="3">Mitochondrial glyco protein</fullName>
    </recommendedName>
</protein>
<dbReference type="GO" id="GO:0005759">
    <property type="term" value="C:mitochondrial matrix"/>
    <property type="evidence" value="ECO:0007669"/>
    <property type="project" value="InterPro"/>
</dbReference>
<organism evidence="1 2">
    <name type="scientific">Scleroderma citrinum Foug A</name>
    <dbReference type="NCBI Taxonomy" id="1036808"/>
    <lineage>
        <taxon>Eukaryota</taxon>
        <taxon>Fungi</taxon>
        <taxon>Dikarya</taxon>
        <taxon>Basidiomycota</taxon>
        <taxon>Agaricomycotina</taxon>
        <taxon>Agaricomycetes</taxon>
        <taxon>Agaricomycetidae</taxon>
        <taxon>Boletales</taxon>
        <taxon>Sclerodermatineae</taxon>
        <taxon>Sclerodermataceae</taxon>
        <taxon>Scleroderma</taxon>
    </lineage>
</organism>
<dbReference type="InParanoid" id="A0A0C3EDP9"/>
<dbReference type="STRING" id="1036808.A0A0C3EDP9"/>
<dbReference type="EMBL" id="KN822004">
    <property type="protein sequence ID" value="KIM70795.1"/>
    <property type="molecule type" value="Genomic_DNA"/>
</dbReference>
<evidence type="ECO:0000313" key="1">
    <source>
        <dbReference type="EMBL" id="KIM70795.1"/>
    </source>
</evidence>
<dbReference type="Pfam" id="PF02330">
    <property type="entry name" value="MAM33"/>
    <property type="match status" value="1"/>
</dbReference>
<dbReference type="HOGENOM" id="CLU_072692_0_0_1"/>
<dbReference type="GO" id="GO:0042256">
    <property type="term" value="P:cytosolic ribosome assembly"/>
    <property type="evidence" value="ECO:0007669"/>
    <property type="project" value="TreeGrafter"/>
</dbReference>
<dbReference type="PANTHER" id="PTHR10826:SF1">
    <property type="entry name" value="COMPLEMENT COMPONENT 1 Q SUBCOMPONENT-BINDING PROTEIN, MITOCHONDRIAL"/>
    <property type="match status" value="1"/>
</dbReference>
<dbReference type="InterPro" id="IPR003428">
    <property type="entry name" value="MAM33"/>
</dbReference>
<dbReference type="OrthoDB" id="278212at2759"/>
<reference evidence="1 2" key="1">
    <citation type="submission" date="2014-04" db="EMBL/GenBank/DDBJ databases">
        <authorList>
            <consortium name="DOE Joint Genome Institute"/>
            <person name="Kuo A."/>
            <person name="Kohler A."/>
            <person name="Nagy L.G."/>
            <person name="Floudas D."/>
            <person name="Copeland A."/>
            <person name="Barry K.W."/>
            <person name="Cichocki N."/>
            <person name="Veneault-Fourrey C."/>
            <person name="LaButti K."/>
            <person name="Lindquist E.A."/>
            <person name="Lipzen A."/>
            <person name="Lundell T."/>
            <person name="Morin E."/>
            <person name="Murat C."/>
            <person name="Sun H."/>
            <person name="Tunlid A."/>
            <person name="Henrissat B."/>
            <person name="Grigoriev I.V."/>
            <person name="Hibbett D.S."/>
            <person name="Martin F."/>
            <person name="Nordberg H.P."/>
            <person name="Cantor M.N."/>
            <person name="Hua S.X."/>
        </authorList>
    </citation>
    <scope>NUCLEOTIDE SEQUENCE [LARGE SCALE GENOMIC DNA]</scope>
    <source>
        <strain evidence="1 2">Foug A</strain>
    </source>
</reference>
<keyword evidence="2" id="KW-1185">Reference proteome</keyword>